<proteinExistence type="inferred from homology"/>
<evidence type="ECO:0000256" key="6">
    <source>
        <dbReference type="ARBA" id="ARBA00022840"/>
    </source>
</evidence>
<evidence type="ECO:0000256" key="2">
    <source>
        <dbReference type="ARBA" id="ARBA00022527"/>
    </source>
</evidence>
<dbReference type="GO" id="GO:0005737">
    <property type="term" value="C:cytoplasm"/>
    <property type="evidence" value="ECO:0007669"/>
    <property type="project" value="TreeGrafter"/>
</dbReference>
<dbReference type="AlphaFoldDB" id="A0A1Y2B9Z6"/>
<name>A0A1Y2B9Z6_9TREE</name>
<dbReference type="STRING" id="71784.A0A1Y2B9Z6"/>
<evidence type="ECO:0000256" key="1">
    <source>
        <dbReference type="ARBA" id="ARBA00008867"/>
    </source>
</evidence>
<dbReference type="PANTHER" id="PTHR24058:SF22">
    <property type="entry name" value="DUAL SPECIFICITY TYROSINE-PHOSPHORYLATION-REGULATED KINASE 4"/>
    <property type="match status" value="1"/>
</dbReference>
<dbReference type="GO" id="GO:0005856">
    <property type="term" value="C:cytoskeleton"/>
    <property type="evidence" value="ECO:0007669"/>
    <property type="project" value="TreeGrafter"/>
</dbReference>
<keyword evidence="4" id="KW-0547">Nucleotide-binding</keyword>
<evidence type="ECO:0000313" key="8">
    <source>
        <dbReference type="EMBL" id="ORY31672.1"/>
    </source>
</evidence>
<reference evidence="8 9" key="1">
    <citation type="submission" date="2016-07" db="EMBL/GenBank/DDBJ databases">
        <title>Pervasive Adenine N6-methylation of Active Genes in Fungi.</title>
        <authorList>
            <consortium name="DOE Joint Genome Institute"/>
            <person name="Mondo S.J."/>
            <person name="Dannebaum R.O."/>
            <person name="Kuo R.C."/>
            <person name="Labutti K."/>
            <person name="Haridas S."/>
            <person name="Kuo A."/>
            <person name="Salamov A."/>
            <person name="Ahrendt S.R."/>
            <person name="Lipzen A."/>
            <person name="Sullivan W."/>
            <person name="Andreopoulos W.B."/>
            <person name="Clum A."/>
            <person name="Lindquist E."/>
            <person name="Daum C."/>
            <person name="Ramamoorthy G.K."/>
            <person name="Gryganskyi A."/>
            <person name="Culley D."/>
            <person name="Magnuson J.K."/>
            <person name="James T.Y."/>
            <person name="O'Malley M.A."/>
            <person name="Stajich J.E."/>
            <person name="Spatafora J.W."/>
            <person name="Visel A."/>
            <person name="Grigoriev I.V."/>
        </authorList>
    </citation>
    <scope>NUCLEOTIDE SEQUENCE [LARGE SCALE GENOMIC DNA]</scope>
    <source>
        <strain evidence="8 9">68-887.2</strain>
    </source>
</reference>
<dbReference type="GO" id="GO:0005524">
    <property type="term" value="F:ATP binding"/>
    <property type="evidence" value="ECO:0007669"/>
    <property type="project" value="UniProtKB-KW"/>
</dbReference>
<dbReference type="PANTHER" id="PTHR24058">
    <property type="entry name" value="DUAL SPECIFICITY PROTEIN KINASE"/>
    <property type="match status" value="1"/>
</dbReference>
<comment type="caution">
    <text evidence="8">The sequence shown here is derived from an EMBL/GenBank/DDBJ whole genome shotgun (WGS) entry which is preliminary data.</text>
</comment>
<dbReference type="EMBL" id="MCFC01000014">
    <property type="protein sequence ID" value="ORY31672.1"/>
    <property type="molecule type" value="Genomic_DNA"/>
</dbReference>
<evidence type="ECO:0008006" key="10">
    <source>
        <dbReference type="Google" id="ProtNLM"/>
    </source>
</evidence>
<keyword evidence="2" id="KW-0723">Serine/threonine-protein kinase</keyword>
<dbReference type="InterPro" id="IPR050494">
    <property type="entry name" value="Ser_Thr_dual-spec_kinase"/>
</dbReference>
<dbReference type="OrthoDB" id="9332038at2759"/>
<comment type="similarity">
    <text evidence="1">Belongs to the protein kinase superfamily. CMGC Ser/Thr protein kinase family. MNB/DYRK subfamily.</text>
</comment>
<feature type="region of interest" description="Disordered" evidence="7">
    <location>
        <begin position="1"/>
        <end position="25"/>
    </location>
</feature>
<dbReference type="GO" id="GO:0004674">
    <property type="term" value="F:protein serine/threonine kinase activity"/>
    <property type="evidence" value="ECO:0007669"/>
    <property type="project" value="UniProtKB-KW"/>
</dbReference>
<dbReference type="Gene3D" id="1.10.510.10">
    <property type="entry name" value="Transferase(Phosphotransferase) domain 1"/>
    <property type="match status" value="1"/>
</dbReference>
<evidence type="ECO:0000256" key="3">
    <source>
        <dbReference type="ARBA" id="ARBA00022679"/>
    </source>
</evidence>
<gene>
    <name evidence="8" type="ORF">BCR39DRAFT_88840</name>
</gene>
<keyword evidence="5" id="KW-0418">Kinase</keyword>
<dbReference type="SUPFAM" id="SSF56112">
    <property type="entry name" value="Protein kinase-like (PK-like)"/>
    <property type="match status" value="1"/>
</dbReference>
<keyword evidence="9" id="KW-1185">Reference proteome</keyword>
<organism evidence="8 9">
    <name type="scientific">Naematelia encephala</name>
    <dbReference type="NCBI Taxonomy" id="71784"/>
    <lineage>
        <taxon>Eukaryota</taxon>
        <taxon>Fungi</taxon>
        <taxon>Dikarya</taxon>
        <taxon>Basidiomycota</taxon>
        <taxon>Agaricomycotina</taxon>
        <taxon>Tremellomycetes</taxon>
        <taxon>Tremellales</taxon>
        <taxon>Naemateliaceae</taxon>
        <taxon>Naematelia</taxon>
    </lineage>
</organism>
<feature type="compositionally biased region" description="Low complexity" evidence="7">
    <location>
        <begin position="77"/>
        <end position="86"/>
    </location>
</feature>
<sequence length="180" mass="19441">MCVDATGAPRPSVNSKGKRRRPGSKTLAQALKTDDELFVDFIAKCLTWDPDKRLKPQPALRHPWILAGRRRAPPVPSSSTGSTRPPSLVPGRSSRGVSDNMSMSGSPSSREKKSQKSLLISPPTPLMARQNHSHGIPLSAPRMTGGGSALRLANGQVRSSNYMVSHPLLPLCVVVYRNLC</sequence>
<protein>
    <recommendedName>
        <fullName evidence="10">Protein kinase domain-containing protein</fullName>
    </recommendedName>
</protein>
<accession>A0A1Y2B9Z6</accession>
<evidence type="ECO:0000313" key="9">
    <source>
        <dbReference type="Proteomes" id="UP000193986"/>
    </source>
</evidence>
<evidence type="ECO:0000256" key="7">
    <source>
        <dbReference type="SAM" id="MobiDB-lite"/>
    </source>
</evidence>
<dbReference type="InterPro" id="IPR011009">
    <property type="entry name" value="Kinase-like_dom_sf"/>
</dbReference>
<dbReference type="InParanoid" id="A0A1Y2B9Z6"/>
<feature type="region of interest" description="Disordered" evidence="7">
    <location>
        <begin position="65"/>
        <end position="118"/>
    </location>
</feature>
<keyword evidence="6" id="KW-0067">ATP-binding</keyword>
<feature type="compositionally biased region" description="Low complexity" evidence="7">
    <location>
        <begin position="98"/>
        <end position="108"/>
    </location>
</feature>
<evidence type="ECO:0000256" key="4">
    <source>
        <dbReference type="ARBA" id="ARBA00022741"/>
    </source>
</evidence>
<evidence type="ECO:0000256" key="5">
    <source>
        <dbReference type="ARBA" id="ARBA00022777"/>
    </source>
</evidence>
<dbReference type="Proteomes" id="UP000193986">
    <property type="component" value="Unassembled WGS sequence"/>
</dbReference>
<keyword evidence="3" id="KW-0808">Transferase</keyword>